<dbReference type="AlphaFoldDB" id="A0A7X4LJE2"/>
<sequence>MSEAASTSVQNDEVEKYLDDKFAEIKTDFMQSLDQYKEASGNWLYGWALDMEQKVIVNGNEKSADLDDKAIEASMITCPKDGKLTLVHCFESEAFVPIGNTDFTIVAVEKGTVYGYNDIAGTEMTGTIDDSGCAQLQLDTTVYGGKKLKITFETSVTEDDVQSLMDSYDTTISNLMNWLQSEWDSELREEWKDYLVNGVDVGEEVEKFMHNIINELMRAWDDISNLFDLLSHPTKLAHLLSKYVANPEAIAEQLKKSKEEATKMLMLLQDEARCFLCVKAVYCWLHLISPRQIINFISTSLASLLVKVIMMIVIPGGAALKAIDKLLEVGSYATALEGE</sequence>
<dbReference type="Proteomes" id="UP000462621">
    <property type="component" value="Unassembled WGS sequence"/>
</dbReference>
<reference evidence="1 2" key="1">
    <citation type="submission" date="2019-10" db="EMBL/GenBank/DDBJ databases">
        <title>Vibrio sp. nov. isolated from a shrimp pond.</title>
        <authorList>
            <person name="Gomez-Gil B."/>
            <person name="Enciso-Ibarra J."/>
            <person name="Enciso-Ibarra K."/>
            <person name="Bolan-Mejia C."/>
        </authorList>
    </citation>
    <scope>NUCLEOTIDE SEQUENCE [LARGE SCALE GENOMIC DNA]</scope>
    <source>
        <strain evidence="1 2">CAIM 722</strain>
    </source>
</reference>
<protein>
    <submittedName>
        <fullName evidence="1">Rhs family protein</fullName>
    </submittedName>
</protein>
<evidence type="ECO:0000313" key="1">
    <source>
        <dbReference type="EMBL" id="MZI93093.1"/>
    </source>
</evidence>
<accession>A0A7X4LJE2</accession>
<comment type="caution">
    <text evidence="1">The sequence shown here is derived from an EMBL/GenBank/DDBJ whole genome shotgun (WGS) entry which is preliminary data.</text>
</comment>
<evidence type="ECO:0000313" key="2">
    <source>
        <dbReference type="Proteomes" id="UP000462621"/>
    </source>
</evidence>
<keyword evidence="2" id="KW-1185">Reference proteome</keyword>
<proteinExistence type="predicted"/>
<dbReference type="EMBL" id="WEKT01000010">
    <property type="protein sequence ID" value="MZI93093.1"/>
    <property type="molecule type" value="Genomic_DNA"/>
</dbReference>
<gene>
    <name evidence="1" type="ORF">F9817_07765</name>
</gene>
<name>A0A7X4LJE2_9VIBR</name>
<organism evidence="1 2">
    <name type="scientific">Vibrio eleionomae</name>
    <dbReference type="NCBI Taxonomy" id="2653505"/>
    <lineage>
        <taxon>Bacteria</taxon>
        <taxon>Pseudomonadati</taxon>
        <taxon>Pseudomonadota</taxon>
        <taxon>Gammaproteobacteria</taxon>
        <taxon>Vibrionales</taxon>
        <taxon>Vibrionaceae</taxon>
        <taxon>Vibrio</taxon>
    </lineage>
</organism>
<dbReference type="RefSeq" id="WP_161154394.1">
    <property type="nucleotide sequence ID" value="NZ_WEKT01000010.1"/>
</dbReference>